<dbReference type="Pfam" id="PF01391">
    <property type="entry name" value="Collagen"/>
    <property type="match status" value="1"/>
</dbReference>
<keyword evidence="2" id="KW-0732">Signal</keyword>
<dbReference type="PANTHER" id="PTHR24637">
    <property type="entry name" value="COLLAGEN"/>
    <property type="match status" value="1"/>
</dbReference>
<protein>
    <submittedName>
        <fullName evidence="3">Uncharacterized protein</fullName>
    </submittedName>
</protein>
<dbReference type="InterPro" id="IPR008160">
    <property type="entry name" value="Collagen"/>
</dbReference>
<reference evidence="3" key="2">
    <citation type="submission" date="2025-09" db="UniProtKB">
        <authorList>
            <consortium name="Ensembl"/>
        </authorList>
    </citation>
    <scope>IDENTIFICATION</scope>
</reference>
<organism evidence="3 4">
    <name type="scientific">Periophthalmus magnuspinnatus</name>
    <dbReference type="NCBI Taxonomy" id="409849"/>
    <lineage>
        <taxon>Eukaryota</taxon>
        <taxon>Metazoa</taxon>
        <taxon>Chordata</taxon>
        <taxon>Craniata</taxon>
        <taxon>Vertebrata</taxon>
        <taxon>Euteleostomi</taxon>
        <taxon>Actinopterygii</taxon>
        <taxon>Neopterygii</taxon>
        <taxon>Teleostei</taxon>
        <taxon>Neoteleostei</taxon>
        <taxon>Acanthomorphata</taxon>
        <taxon>Gobiaria</taxon>
        <taxon>Gobiiformes</taxon>
        <taxon>Gobioidei</taxon>
        <taxon>Gobiidae</taxon>
        <taxon>Oxudercinae</taxon>
        <taxon>Periophthalmus</taxon>
    </lineage>
</organism>
<accession>A0A3B4A6D7</accession>
<feature type="compositionally biased region" description="Polar residues" evidence="1">
    <location>
        <begin position="214"/>
        <end position="252"/>
    </location>
</feature>
<dbReference type="Ensembl" id="ENSPMGT00000013463.1">
    <property type="protein sequence ID" value="ENSPMGP00000012617.1"/>
    <property type="gene ID" value="ENSPMGG00000010412.1"/>
</dbReference>
<dbReference type="AlphaFoldDB" id="A0A3B4A6D7"/>
<proteinExistence type="predicted"/>
<evidence type="ECO:0000256" key="2">
    <source>
        <dbReference type="SAM" id="SignalP"/>
    </source>
</evidence>
<dbReference type="STRING" id="409849.ENSPMGP00000012617"/>
<sequence length="252" mass="26078">QTMLSVAALLLLPLVAVGIAGAEGSKGQKGAKGESGESGVPGTDGTPGVKGDLGPKGDCDCVDGVDGAPGNKGDQGPKGEKGEAGLVGDQGVFPPPGLPVAFSKVGLFHNFDTVLKTTDTSALGSVTLYSTLSSLNTIDFILISHLLILTQMLRRTTTNKLGSGVRGWGLYTEGAWLLSGLSGRVVVVSDHSFEINSFKLLKHQVPGITVTERPGQNQDWTGSKPGQNQDWTGSKPGQNQDWTGSKPGQNQD</sequence>
<keyword evidence="4" id="KW-1185">Reference proteome</keyword>
<evidence type="ECO:0000256" key="1">
    <source>
        <dbReference type="SAM" id="MobiDB-lite"/>
    </source>
</evidence>
<feature type="region of interest" description="Disordered" evidence="1">
    <location>
        <begin position="24"/>
        <end position="88"/>
    </location>
</feature>
<reference evidence="3" key="1">
    <citation type="submission" date="2025-08" db="UniProtKB">
        <authorList>
            <consortium name="Ensembl"/>
        </authorList>
    </citation>
    <scope>IDENTIFICATION</scope>
</reference>
<evidence type="ECO:0000313" key="4">
    <source>
        <dbReference type="Proteomes" id="UP000261520"/>
    </source>
</evidence>
<feature type="signal peptide" evidence="2">
    <location>
        <begin position="1"/>
        <end position="22"/>
    </location>
</feature>
<dbReference type="Proteomes" id="UP000261520">
    <property type="component" value="Unplaced"/>
</dbReference>
<feature type="chain" id="PRO_5017312473" evidence="2">
    <location>
        <begin position="23"/>
        <end position="252"/>
    </location>
</feature>
<evidence type="ECO:0000313" key="3">
    <source>
        <dbReference type="Ensembl" id="ENSPMGP00000012617.1"/>
    </source>
</evidence>
<name>A0A3B4A6D7_9GOBI</name>
<feature type="region of interest" description="Disordered" evidence="1">
    <location>
        <begin position="211"/>
        <end position="252"/>
    </location>
</feature>